<keyword evidence="3" id="KW-1185">Reference proteome</keyword>
<protein>
    <submittedName>
        <fullName evidence="2">Uncharacterized protein</fullName>
    </submittedName>
</protein>
<name>A0ABQ5HN92_9ASTR</name>
<reference evidence="2" key="1">
    <citation type="journal article" date="2022" name="Int. J. Mol. Sci.">
        <title>Draft Genome of Tanacetum Coccineum: Genomic Comparison of Closely Related Tanacetum-Family Plants.</title>
        <authorList>
            <person name="Yamashiro T."/>
            <person name="Shiraishi A."/>
            <person name="Nakayama K."/>
            <person name="Satake H."/>
        </authorList>
    </citation>
    <scope>NUCLEOTIDE SEQUENCE</scope>
</reference>
<proteinExistence type="predicted"/>
<feature type="compositionally biased region" description="Basic and acidic residues" evidence="1">
    <location>
        <begin position="267"/>
        <end position="292"/>
    </location>
</feature>
<dbReference type="EMBL" id="BQNB010019780">
    <property type="protein sequence ID" value="GJT88969.1"/>
    <property type="molecule type" value="Genomic_DNA"/>
</dbReference>
<reference evidence="2" key="2">
    <citation type="submission" date="2022-01" db="EMBL/GenBank/DDBJ databases">
        <authorList>
            <person name="Yamashiro T."/>
            <person name="Shiraishi A."/>
            <person name="Satake H."/>
            <person name="Nakayama K."/>
        </authorList>
    </citation>
    <scope>NUCLEOTIDE SEQUENCE</scope>
</reference>
<comment type="caution">
    <text evidence="2">The sequence shown here is derived from an EMBL/GenBank/DDBJ whole genome shotgun (WGS) entry which is preliminary data.</text>
</comment>
<organism evidence="2 3">
    <name type="scientific">Tanacetum coccineum</name>
    <dbReference type="NCBI Taxonomy" id="301880"/>
    <lineage>
        <taxon>Eukaryota</taxon>
        <taxon>Viridiplantae</taxon>
        <taxon>Streptophyta</taxon>
        <taxon>Embryophyta</taxon>
        <taxon>Tracheophyta</taxon>
        <taxon>Spermatophyta</taxon>
        <taxon>Magnoliopsida</taxon>
        <taxon>eudicotyledons</taxon>
        <taxon>Gunneridae</taxon>
        <taxon>Pentapetalae</taxon>
        <taxon>asterids</taxon>
        <taxon>campanulids</taxon>
        <taxon>Asterales</taxon>
        <taxon>Asteraceae</taxon>
        <taxon>Asteroideae</taxon>
        <taxon>Anthemideae</taxon>
        <taxon>Anthemidinae</taxon>
        <taxon>Tanacetum</taxon>
    </lineage>
</organism>
<feature type="region of interest" description="Disordered" evidence="1">
    <location>
        <begin position="257"/>
        <end position="303"/>
    </location>
</feature>
<accession>A0ABQ5HN92</accession>
<evidence type="ECO:0000313" key="3">
    <source>
        <dbReference type="Proteomes" id="UP001151760"/>
    </source>
</evidence>
<evidence type="ECO:0000313" key="2">
    <source>
        <dbReference type="EMBL" id="GJT88969.1"/>
    </source>
</evidence>
<gene>
    <name evidence="2" type="ORF">Tco_1070686</name>
</gene>
<evidence type="ECO:0000256" key="1">
    <source>
        <dbReference type="SAM" id="MobiDB-lite"/>
    </source>
</evidence>
<dbReference type="PANTHER" id="PTHR31973">
    <property type="entry name" value="POLYPROTEIN, PUTATIVE-RELATED"/>
    <property type="match status" value="1"/>
</dbReference>
<dbReference type="Proteomes" id="UP001151760">
    <property type="component" value="Unassembled WGS sequence"/>
</dbReference>
<dbReference type="PANTHER" id="PTHR31973:SF190">
    <property type="entry name" value="MULE TRANSPOSASE DOMAIN-CONTAINING PROTEIN"/>
    <property type="match status" value="1"/>
</dbReference>
<sequence length="546" mass="60502">MFTVRVLTKGIGISFVDPRSPASPTCSLNQWMDNQKKSGITTRKLIEELDSAYDRRYGDSEVNIFDMVDIRVFNVIELDEMVLQLDEGLYPLACDEDVRCLATIVRSFKFLEAFMEHDYTIVNSYQSTHGKDSVCNSVTPRLMPHGLLTPHTDKSFSAINLILISVEPTVNEVIDNVIRHISFDDMKLDREAGFGDVAGSSIDNFGLSHDDSFGVDDLDLNLNFTLDLNVPQTKTQEEVVMSKVPNDHVVNESDTHVDVKPAGNVGRTEEHGNGEEFVEHRSGEEAVEHGNGEEFDEHGSGQQVQYDVDGIDCAYKTQYYDKSSEDACTNDDDGEDDDLLDVPFDNIGVTSLVPEDVDVVNVDGFESNTGYEDETCSHRRRSSKEAKGKVYLYSIENRRNMKLYKNDKTKSLNPNMSVKIAVERNTNPSLPTKHLREYMPSIGSCWIDSNNGIYPLAYALVEAESESSWCKFLQCLGDDINLQPNSNFTFINDRQKEIGIDRDSSAFGQAEHAEPAVGQDGSGVGQVPNAYGSGIGVVIGLSSAGG</sequence>